<keyword evidence="1" id="KW-0812">Transmembrane</keyword>
<dbReference type="EMBL" id="JAHWDP010000001">
    <property type="protein sequence ID" value="MBW2936504.1"/>
    <property type="molecule type" value="Genomic_DNA"/>
</dbReference>
<feature type="transmembrane region" description="Helical" evidence="1">
    <location>
        <begin position="40"/>
        <end position="60"/>
    </location>
</feature>
<accession>A0A9X1FL82</accession>
<evidence type="ECO:0000256" key="1">
    <source>
        <dbReference type="SAM" id="Phobius"/>
    </source>
</evidence>
<dbReference type="InterPro" id="IPR006685">
    <property type="entry name" value="MscS_channel_2nd"/>
</dbReference>
<sequence>MQEEVTEKISEVVKEDVWGSIKEFLNWGVQYGEGEDKVNITIGLLILVIITFIVTSYILVGVRKLYTRKMSESDTLKFKSIFKFIKYIAYVIVVFAVLSVAGVNVTPFLAASAALLVGVGLALQELFQDIIGGIFIIVDKSLLVGDVIEVNGKVGRVIEIKLRTTRAITRDDKIFIIPNHKFLSETIYNYTQNHKQTREFVKVGVAYGSDTQLVKNLMLKSVENDKRILKRPAPFVLFEDFGDSALLFSIYFFINDSFIDPGIKSDIRFRIDSMFRENKISIPFPQRDVHLFSNDPNLLKMKDDKINNNNDS</sequence>
<dbReference type="InterPro" id="IPR052702">
    <property type="entry name" value="MscS-like_channel"/>
</dbReference>
<feature type="domain" description="Mechanosensitive ion channel transmembrane helices 2/3" evidence="4">
    <location>
        <begin position="83"/>
        <end position="124"/>
    </location>
</feature>
<feature type="domain" description="Mechanosensitive ion channel MscS" evidence="2">
    <location>
        <begin position="126"/>
        <end position="191"/>
    </location>
</feature>
<dbReference type="GO" id="GO:0016020">
    <property type="term" value="C:membrane"/>
    <property type="evidence" value="ECO:0007669"/>
    <property type="project" value="InterPro"/>
</dbReference>
<dbReference type="AlphaFoldDB" id="A0A9X1FL82"/>
<proteinExistence type="predicted"/>
<dbReference type="PANTHER" id="PTHR30347">
    <property type="entry name" value="POTASSIUM CHANNEL RELATED"/>
    <property type="match status" value="1"/>
</dbReference>
<dbReference type="Pfam" id="PF21088">
    <property type="entry name" value="MS_channel_1st"/>
    <property type="match status" value="1"/>
</dbReference>
<dbReference type="RefSeq" id="WP_219050275.1">
    <property type="nucleotide sequence ID" value="NZ_JAHWDP010000001.1"/>
</dbReference>
<evidence type="ECO:0000313" key="6">
    <source>
        <dbReference type="Proteomes" id="UP001138686"/>
    </source>
</evidence>
<dbReference type="Proteomes" id="UP001138686">
    <property type="component" value="Unassembled WGS sequence"/>
</dbReference>
<reference evidence="5" key="1">
    <citation type="submission" date="2021-07" db="EMBL/GenBank/DDBJ databases">
        <title>Aureisphaera sp. CAU 1614 isolated from sea sediment.</title>
        <authorList>
            <person name="Kim W."/>
        </authorList>
    </citation>
    <scope>NUCLEOTIDE SEQUENCE</scope>
    <source>
        <strain evidence="5">CAU 1614</strain>
    </source>
</reference>
<dbReference type="Pfam" id="PF00924">
    <property type="entry name" value="MS_channel_2nd"/>
    <property type="match status" value="1"/>
</dbReference>
<keyword evidence="1" id="KW-1133">Transmembrane helix</keyword>
<dbReference type="PANTHER" id="PTHR30347:SF1">
    <property type="entry name" value="MECHANOSENSITIVE CHANNEL MSCK"/>
    <property type="match status" value="1"/>
</dbReference>
<keyword evidence="1" id="KW-0472">Membrane</keyword>
<protein>
    <submittedName>
        <fullName evidence="5">Mechanosensitive ion channel</fullName>
    </submittedName>
</protein>
<dbReference type="InterPro" id="IPR049278">
    <property type="entry name" value="MS_channel_C"/>
</dbReference>
<keyword evidence="6" id="KW-1185">Reference proteome</keyword>
<name>A0A9X1FL82_9FLAO</name>
<evidence type="ECO:0000313" key="5">
    <source>
        <dbReference type="EMBL" id="MBW2936504.1"/>
    </source>
</evidence>
<evidence type="ECO:0000259" key="2">
    <source>
        <dbReference type="Pfam" id="PF00924"/>
    </source>
</evidence>
<evidence type="ECO:0000259" key="4">
    <source>
        <dbReference type="Pfam" id="PF21088"/>
    </source>
</evidence>
<comment type="caution">
    <text evidence="5">The sequence shown here is derived from an EMBL/GenBank/DDBJ whole genome shotgun (WGS) entry which is preliminary data.</text>
</comment>
<organism evidence="5 6">
    <name type="scientific">Halomarinibacterium sedimenti</name>
    <dbReference type="NCBI Taxonomy" id="2857106"/>
    <lineage>
        <taxon>Bacteria</taxon>
        <taxon>Pseudomonadati</taxon>
        <taxon>Bacteroidota</taxon>
        <taxon>Flavobacteriia</taxon>
        <taxon>Flavobacteriales</taxon>
        <taxon>Flavobacteriaceae</taxon>
        <taxon>Halomarinibacterium</taxon>
    </lineage>
</organism>
<dbReference type="GO" id="GO:0055085">
    <property type="term" value="P:transmembrane transport"/>
    <property type="evidence" value="ECO:0007669"/>
    <property type="project" value="InterPro"/>
</dbReference>
<evidence type="ECO:0000259" key="3">
    <source>
        <dbReference type="Pfam" id="PF21082"/>
    </source>
</evidence>
<dbReference type="InterPro" id="IPR049142">
    <property type="entry name" value="MS_channel_1st"/>
</dbReference>
<feature type="transmembrane region" description="Helical" evidence="1">
    <location>
        <begin position="81"/>
        <end position="102"/>
    </location>
</feature>
<feature type="domain" description="Mechanosensitive ion channel MscS C-terminal" evidence="3">
    <location>
        <begin position="202"/>
        <end position="282"/>
    </location>
</feature>
<gene>
    <name evidence="5" type="ORF">KXJ69_00205</name>
</gene>
<dbReference type="Pfam" id="PF21082">
    <property type="entry name" value="MS_channel_3rd"/>
    <property type="match status" value="1"/>
</dbReference>